<gene>
    <name evidence="2" type="ORF">C1SCF055_LOCUS33891</name>
</gene>
<evidence type="ECO:0000313" key="2">
    <source>
        <dbReference type="EMBL" id="CAI4008448.1"/>
    </source>
</evidence>
<sequence length="511" mass="55892">MSTGKPLEKGDEALAKGTPLEKGNKALAKGTPLEKGNKALAEAKCQELKDKLMKSLKKGKLGPRLETGTSLEKGTAASSSNAAPLEKGKNKLLEKEEATALEKGQFLEKGNVAKKDTVLVQDLMALQKLLDKGVEVHVLSFCGAKQIPKVEKEMWDKLPDLIDQLHWWGCCTSRTGVGGKAEYATGWGCQVAFDDSKDILQELGSWGVKTYGIQKNMPISKMAKPLKKGILKNKPLQKDKPLPKGKSLQKDKPLQNDKPLPKGKPLGKGKHLPSSGSKPLKKDKPLKKGKLCAKNLNRLGNLSLQEKVAAVCEEHTDEEDAAKALKKKWSSKKEMLKIWEEDEFEAHLSSGRIRWRESPTTWGVWEHSDTQDLEKNFKVSKGRTTARAVEYDPAEQEEEAFDSLWQADGHTGVLGTSSAMKNAKRLRGWKKDMDLGADTEGETPSTSSAPSNLATKLLSLWAHGKLSAVEVQKLSNLATLDGCSHPEVATLGAAEQLGILESSEEIATRPW</sequence>
<comment type="caution">
    <text evidence="2">The sequence shown here is derived from an EMBL/GenBank/DDBJ whole genome shotgun (WGS) entry which is preliminary data.</text>
</comment>
<feature type="compositionally biased region" description="Polar residues" evidence="1">
    <location>
        <begin position="67"/>
        <end position="82"/>
    </location>
</feature>
<dbReference type="EMBL" id="CAMXCT010004285">
    <property type="protein sequence ID" value="CAI4008448.1"/>
    <property type="molecule type" value="Genomic_DNA"/>
</dbReference>
<dbReference type="EMBL" id="CAMXCT020004285">
    <property type="protein sequence ID" value="CAL1161823.1"/>
    <property type="molecule type" value="Genomic_DNA"/>
</dbReference>
<protein>
    <submittedName>
        <fullName evidence="2">Uncharacterized protein</fullName>
    </submittedName>
</protein>
<reference evidence="3 4" key="2">
    <citation type="submission" date="2024-05" db="EMBL/GenBank/DDBJ databases">
        <authorList>
            <person name="Chen Y."/>
            <person name="Shah S."/>
            <person name="Dougan E. K."/>
            <person name="Thang M."/>
            <person name="Chan C."/>
        </authorList>
    </citation>
    <scope>NUCLEOTIDE SEQUENCE [LARGE SCALE GENOMIC DNA]</scope>
</reference>
<evidence type="ECO:0000313" key="4">
    <source>
        <dbReference type="Proteomes" id="UP001152797"/>
    </source>
</evidence>
<feature type="region of interest" description="Disordered" evidence="1">
    <location>
        <begin position="231"/>
        <end position="288"/>
    </location>
</feature>
<keyword evidence="4" id="KW-1185">Reference proteome</keyword>
<dbReference type="Proteomes" id="UP001152797">
    <property type="component" value="Unassembled WGS sequence"/>
</dbReference>
<feature type="compositionally biased region" description="Basic and acidic residues" evidence="1">
    <location>
        <begin position="1"/>
        <end position="14"/>
    </location>
</feature>
<name>A0A9P1DGZ4_9DINO</name>
<feature type="compositionally biased region" description="Basic and acidic residues" evidence="1">
    <location>
        <begin position="236"/>
        <end position="255"/>
    </location>
</feature>
<proteinExistence type="predicted"/>
<organism evidence="2">
    <name type="scientific">Cladocopium goreaui</name>
    <dbReference type="NCBI Taxonomy" id="2562237"/>
    <lineage>
        <taxon>Eukaryota</taxon>
        <taxon>Sar</taxon>
        <taxon>Alveolata</taxon>
        <taxon>Dinophyceae</taxon>
        <taxon>Suessiales</taxon>
        <taxon>Symbiodiniaceae</taxon>
        <taxon>Cladocopium</taxon>
    </lineage>
</organism>
<feature type="region of interest" description="Disordered" evidence="1">
    <location>
        <begin position="1"/>
        <end position="36"/>
    </location>
</feature>
<evidence type="ECO:0000256" key="1">
    <source>
        <dbReference type="SAM" id="MobiDB-lite"/>
    </source>
</evidence>
<evidence type="ECO:0000313" key="3">
    <source>
        <dbReference type="EMBL" id="CAL4795760.1"/>
    </source>
</evidence>
<dbReference type="AlphaFoldDB" id="A0A9P1DGZ4"/>
<feature type="region of interest" description="Disordered" evidence="1">
    <location>
        <begin position="56"/>
        <end position="89"/>
    </location>
</feature>
<reference evidence="2" key="1">
    <citation type="submission" date="2022-10" db="EMBL/GenBank/DDBJ databases">
        <authorList>
            <person name="Chen Y."/>
            <person name="Dougan E. K."/>
            <person name="Chan C."/>
            <person name="Rhodes N."/>
            <person name="Thang M."/>
        </authorList>
    </citation>
    <scope>NUCLEOTIDE SEQUENCE</scope>
</reference>
<accession>A0A9P1DGZ4</accession>
<dbReference type="EMBL" id="CAMXCT030004285">
    <property type="protein sequence ID" value="CAL4795760.1"/>
    <property type="molecule type" value="Genomic_DNA"/>
</dbReference>
<feature type="compositionally biased region" description="Basic residues" evidence="1">
    <location>
        <begin position="279"/>
        <end position="288"/>
    </location>
</feature>